<dbReference type="Proteomes" id="UP000044841">
    <property type="component" value="Unassembled WGS sequence"/>
</dbReference>
<sequence>MHDPKFFVQLADHLFNVQMARYRNKYSLITFPRDATYTPPGLPAHISVNLEPISGAPSDEEITKVHEAIQTYQELRRIPSLFDARVNMELSQHLFDIQMARHMRTAGDTQPRPVIQETSRPAKLAQAAESPQSSFERSTATNNAGTGANTVDVQPASGIDVRELIGRSNQLAERFNQLLERLNELSEHNRQPPQALDERLNEVIDRLTSLVEQSRQPTKHSDPLSERFNQLVEQSTQPAYRANEPAERSNELADRANQLMERLGRSSERSNQLSEQTKLSWDRIGDVLGNINRVLVGVQHAIVRNHRGNTISAIDSLVNEKGQTLVETPNAYRSTFKYASEYSSNEPNYRVHITIDDTPRICYIPDSCLGFFLHFYNIADGLCKPGSNVLIDGKETKARTKLIDYFSSHL</sequence>
<feature type="compositionally biased region" description="Polar residues" evidence="1">
    <location>
        <begin position="129"/>
        <end position="138"/>
    </location>
</feature>
<dbReference type="SUPFAM" id="SSF58104">
    <property type="entry name" value="Methyl-accepting chemotaxis protein (MCP) signaling domain"/>
    <property type="match status" value="1"/>
</dbReference>
<organism evidence="2 3">
    <name type="scientific">Rhizoctonia solani</name>
    <dbReference type="NCBI Taxonomy" id="456999"/>
    <lineage>
        <taxon>Eukaryota</taxon>
        <taxon>Fungi</taxon>
        <taxon>Dikarya</taxon>
        <taxon>Basidiomycota</taxon>
        <taxon>Agaricomycotina</taxon>
        <taxon>Agaricomycetes</taxon>
        <taxon>Cantharellales</taxon>
        <taxon>Ceratobasidiaceae</taxon>
        <taxon>Rhizoctonia</taxon>
    </lineage>
</organism>
<evidence type="ECO:0000313" key="2">
    <source>
        <dbReference type="EMBL" id="CUA67632.1"/>
    </source>
</evidence>
<proteinExistence type="predicted"/>
<gene>
    <name evidence="2" type="ORF">RSOLAG22IIIB_07490</name>
</gene>
<dbReference type="Gene3D" id="1.10.287.950">
    <property type="entry name" value="Methyl-accepting chemotaxis protein"/>
    <property type="match status" value="1"/>
</dbReference>
<keyword evidence="3" id="KW-1185">Reference proteome</keyword>
<reference evidence="2 3" key="1">
    <citation type="submission" date="2015-07" db="EMBL/GenBank/DDBJ databases">
        <authorList>
            <person name="Noorani M."/>
        </authorList>
    </citation>
    <scope>NUCLEOTIDE SEQUENCE [LARGE SCALE GENOMIC DNA]</scope>
    <source>
        <strain evidence="2">BBA 69670</strain>
    </source>
</reference>
<dbReference type="AlphaFoldDB" id="A0A0K6FND6"/>
<accession>A0A0K6FND6</accession>
<evidence type="ECO:0008006" key="4">
    <source>
        <dbReference type="Google" id="ProtNLM"/>
    </source>
</evidence>
<dbReference type="EMBL" id="CYGV01000169">
    <property type="protein sequence ID" value="CUA67632.1"/>
    <property type="molecule type" value="Genomic_DNA"/>
</dbReference>
<evidence type="ECO:0000313" key="3">
    <source>
        <dbReference type="Proteomes" id="UP000044841"/>
    </source>
</evidence>
<evidence type="ECO:0000256" key="1">
    <source>
        <dbReference type="SAM" id="MobiDB-lite"/>
    </source>
</evidence>
<feature type="region of interest" description="Disordered" evidence="1">
    <location>
        <begin position="106"/>
        <end position="151"/>
    </location>
</feature>
<name>A0A0K6FND6_9AGAM</name>
<feature type="compositionally biased region" description="Low complexity" evidence="1">
    <location>
        <begin position="139"/>
        <end position="150"/>
    </location>
</feature>
<protein>
    <recommendedName>
        <fullName evidence="4">Laminin domain protein</fullName>
    </recommendedName>
</protein>